<evidence type="ECO:0000313" key="4">
    <source>
        <dbReference type="Proteomes" id="UP000076715"/>
    </source>
</evidence>
<reference evidence="3 4" key="1">
    <citation type="submission" date="2016-01" db="EMBL/GenBank/DDBJ databases">
        <title>The draft genome sequence of Aquimarina sp. RZW4-3-2.</title>
        <authorList>
            <person name="Wang Y."/>
        </authorList>
    </citation>
    <scope>NUCLEOTIDE SEQUENCE [LARGE SCALE GENOMIC DNA]</scope>
    <source>
        <strain evidence="3 4">RZW4-3-2</strain>
    </source>
</reference>
<keyword evidence="4" id="KW-1185">Reference proteome</keyword>
<gene>
    <name evidence="3" type="ORF">AWE51_03395</name>
</gene>
<dbReference type="AlphaFoldDB" id="A0A163CK40"/>
<organism evidence="3 4">
    <name type="scientific">Aquimarina aggregata</name>
    <dbReference type="NCBI Taxonomy" id="1642818"/>
    <lineage>
        <taxon>Bacteria</taxon>
        <taxon>Pseudomonadati</taxon>
        <taxon>Bacteroidota</taxon>
        <taxon>Flavobacteriia</taxon>
        <taxon>Flavobacteriales</taxon>
        <taxon>Flavobacteriaceae</taxon>
        <taxon>Aquimarina</taxon>
    </lineage>
</organism>
<evidence type="ECO:0000313" key="3">
    <source>
        <dbReference type="EMBL" id="KZS42501.1"/>
    </source>
</evidence>
<name>A0A163CK40_9FLAO</name>
<comment type="caution">
    <text evidence="3">The sequence shown here is derived from an EMBL/GenBank/DDBJ whole genome shotgun (WGS) entry which is preliminary data.</text>
</comment>
<dbReference type="GO" id="GO:0016740">
    <property type="term" value="F:transferase activity"/>
    <property type="evidence" value="ECO:0007669"/>
    <property type="project" value="UniProtKB-KW"/>
</dbReference>
<dbReference type="Proteomes" id="UP000076715">
    <property type="component" value="Unassembled WGS sequence"/>
</dbReference>
<dbReference type="SUPFAM" id="SSF53335">
    <property type="entry name" value="S-adenosyl-L-methionine-dependent methyltransferases"/>
    <property type="match status" value="1"/>
</dbReference>
<dbReference type="InterPro" id="IPR029063">
    <property type="entry name" value="SAM-dependent_MTases_sf"/>
</dbReference>
<dbReference type="PANTHER" id="PTHR43861">
    <property type="entry name" value="TRANS-ACONITATE 2-METHYLTRANSFERASE-RELATED"/>
    <property type="match status" value="1"/>
</dbReference>
<dbReference type="OrthoDB" id="9800454at2"/>
<dbReference type="STRING" id="1642818.AWE51_03395"/>
<feature type="domain" description="Methyltransferase" evidence="2">
    <location>
        <begin position="64"/>
        <end position="160"/>
    </location>
</feature>
<accession>A0A163CK40</accession>
<dbReference type="EMBL" id="LQRT01000002">
    <property type="protein sequence ID" value="KZS42501.1"/>
    <property type="molecule type" value="Genomic_DNA"/>
</dbReference>
<dbReference type="Pfam" id="PF13649">
    <property type="entry name" value="Methyltransf_25"/>
    <property type="match status" value="1"/>
</dbReference>
<protein>
    <recommendedName>
        <fullName evidence="2">Methyltransferase domain-containing protein</fullName>
    </recommendedName>
</protein>
<keyword evidence="1" id="KW-0808">Transferase</keyword>
<proteinExistence type="predicted"/>
<dbReference type="Gene3D" id="3.40.50.150">
    <property type="entry name" value="Vaccinia Virus protein VP39"/>
    <property type="match status" value="1"/>
</dbReference>
<evidence type="ECO:0000259" key="2">
    <source>
        <dbReference type="Pfam" id="PF13649"/>
    </source>
</evidence>
<dbReference type="RefSeq" id="WP_066310341.1">
    <property type="nucleotide sequence ID" value="NZ_LQRT01000002.1"/>
</dbReference>
<sequence length="240" mass="27795">MLTSLKYRSNEEELMDDPEIDDIALNTALSDISRVNKMLGGNAITIKAVHKLLHDQNQEREFTILDLGCGDGEMLRAISDSFKIKKKRIRLIGVDLNEKSISYARKKSASYPEIEFSTLDLLEIDASKLSCDIIICTLTLHHLKCEEIKKVMKKSVELAKIGIVINDLQRSPIAYYLFKLFSFFFIKGYIAKNDGLVSIKRGFRKKELVNYAKALRLKHYRIDWKWAFRYRWIVETGHTN</sequence>
<dbReference type="CDD" id="cd02440">
    <property type="entry name" value="AdoMet_MTases"/>
    <property type="match status" value="1"/>
</dbReference>
<evidence type="ECO:0000256" key="1">
    <source>
        <dbReference type="ARBA" id="ARBA00022679"/>
    </source>
</evidence>
<dbReference type="InterPro" id="IPR041698">
    <property type="entry name" value="Methyltransf_25"/>
</dbReference>